<accession>L8JI87</accession>
<proteinExistence type="predicted"/>
<dbReference type="AlphaFoldDB" id="L8JI87"/>
<protein>
    <submittedName>
        <fullName evidence="1">Uncharacterized protein</fullName>
    </submittedName>
</protein>
<name>L8JI87_9GAMM</name>
<dbReference type="RefSeq" id="WP_007461571.1">
    <property type="nucleotide sequence ID" value="NZ_AMZO01000001.1"/>
</dbReference>
<sequence length="83" mass="9670">MEIILTKAENHALETCKAHFEKTNEVPNGGQLAFLLELDRSRGYHYIRAFCELGIMKQVKQCVYQWTDISYQVKVHNRTRGKA</sequence>
<evidence type="ECO:0000313" key="1">
    <source>
        <dbReference type="EMBL" id="ELR67958.1"/>
    </source>
</evidence>
<organism evidence="1 2">
    <name type="scientific">Photobacterium marinum</name>
    <dbReference type="NCBI Taxonomy" id="1056511"/>
    <lineage>
        <taxon>Bacteria</taxon>
        <taxon>Pseudomonadati</taxon>
        <taxon>Pseudomonadota</taxon>
        <taxon>Gammaproteobacteria</taxon>
        <taxon>Vibrionales</taxon>
        <taxon>Vibrionaceae</taxon>
        <taxon>Photobacterium</taxon>
    </lineage>
</organism>
<reference evidence="1 2" key="1">
    <citation type="submission" date="2012-12" db="EMBL/GenBank/DDBJ databases">
        <title>Genome Assembly of Photobacterium sp. AK15.</title>
        <authorList>
            <person name="Khatri I."/>
            <person name="Vaidya B."/>
            <person name="Srinivas T.N.R."/>
            <person name="Subramanian S."/>
            <person name="Pinnaka A."/>
        </authorList>
    </citation>
    <scope>NUCLEOTIDE SEQUENCE [LARGE SCALE GENOMIC DNA]</scope>
    <source>
        <strain evidence="1 2">AK15</strain>
    </source>
</reference>
<dbReference type="PATRIC" id="fig|1056511.3.peg.269"/>
<gene>
    <name evidence="1" type="ORF">C942_00266</name>
</gene>
<dbReference type="Proteomes" id="UP000011134">
    <property type="component" value="Unassembled WGS sequence"/>
</dbReference>
<evidence type="ECO:0000313" key="2">
    <source>
        <dbReference type="Proteomes" id="UP000011134"/>
    </source>
</evidence>
<dbReference type="EMBL" id="AMZO01000001">
    <property type="protein sequence ID" value="ELR67958.1"/>
    <property type="molecule type" value="Genomic_DNA"/>
</dbReference>
<comment type="caution">
    <text evidence="1">The sequence shown here is derived from an EMBL/GenBank/DDBJ whole genome shotgun (WGS) entry which is preliminary data.</text>
</comment>
<keyword evidence="2" id="KW-1185">Reference proteome</keyword>